<dbReference type="GO" id="GO:0005737">
    <property type="term" value="C:cytoplasm"/>
    <property type="evidence" value="ECO:0007669"/>
    <property type="project" value="UniProtKB-SubCell"/>
</dbReference>
<dbReference type="InParanoid" id="A0A0M9UBP0"/>
<gene>
    <name evidence="10" type="primary">gcp</name>
    <name evidence="8" type="synonym">tsaD</name>
    <name evidence="10" type="ORF">ARMA_0477</name>
    <name evidence="11" type="ORF">SE16_09815</name>
</gene>
<dbReference type="PANTHER" id="PTHR11735">
    <property type="entry name" value="TRNA N6-ADENOSINE THREONYLCARBAMOYLTRANSFERASE"/>
    <property type="match status" value="1"/>
</dbReference>
<dbReference type="CDD" id="cd24133">
    <property type="entry name" value="ASKHA_NBD_TsaD_bac"/>
    <property type="match status" value="1"/>
</dbReference>
<reference evidence="12" key="3">
    <citation type="submission" date="2015-08" db="EMBL/GenBank/DDBJ databases">
        <title>Draft Genome Sequence of a Heterotrophic Facultative Anaerobic Bacterium Ardenticatena maritima Strain 110S.</title>
        <authorList>
            <person name="Kawaichi S."/>
            <person name="Yoshida T."/>
            <person name="Sako Y."/>
            <person name="Nakamura R."/>
        </authorList>
    </citation>
    <scope>NUCLEOTIDE SEQUENCE [LARGE SCALE GENOMIC DNA]</scope>
    <source>
        <strain evidence="12">110S</strain>
    </source>
</reference>
<feature type="binding site" evidence="8">
    <location>
        <begin position="140"/>
        <end position="144"/>
    </location>
    <ligand>
        <name>substrate</name>
    </ligand>
</feature>
<comment type="subcellular location">
    <subcellularLocation>
        <location evidence="8">Cytoplasm</location>
    </subcellularLocation>
</comment>
<dbReference type="EMBL" id="BBZA01000029">
    <property type="protein sequence ID" value="GAP62054.1"/>
    <property type="molecule type" value="Genomic_DNA"/>
</dbReference>
<comment type="caution">
    <text evidence="8">Lacks conserved residue(s) required for the propagation of feature annotation.</text>
</comment>
<keyword evidence="4 8" id="KW-0479">Metal-binding</keyword>
<dbReference type="GO" id="GO:0016787">
    <property type="term" value="F:hydrolase activity"/>
    <property type="evidence" value="ECO:0007669"/>
    <property type="project" value="UniProtKB-KW"/>
</dbReference>
<evidence type="ECO:0000256" key="5">
    <source>
        <dbReference type="ARBA" id="ARBA00023004"/>
    </source>
</evidence>
<dbReference type="GO" id="GO:0005506">
    <property type="term" value="F:iron ion binding"/>
    <property type="evidence" value="ECO:0007669"/>
    <property type="project" value="UniProtKB-UniRule"/>
</dbReference>
<comment type="cofactor">
    <cofactor evidence="8">
        <name>Fe(2+)</name>
        <dbReference type="ChEBI" id="CHEBI:29033"/>
    </cofactor>
    <text evidence="8">Binds 1 Fe(2+) ion per subunit.</text>
</comment>
<feature type="binding site" evidence="8">
    <location>
        <position position="321"/>
    </location>
    <ligand>
        <name>Fe cation</name>
        <dbReference type="ChEBI" id="CHEBI:24875"/>
    </ligand>
</feature>
<feature type="binding site" evidence="8">
    <location>
        <position position="293"/>
    </location>
    <ligand>
        <name>substrate</name>
    </ligand>
</feature>
<proteinExistence type="inferred from homology"/>
<evidence type="ECO:0000256" key="3">
    <source>
        <dbReference type="ARBA" id="ARBA00022694"/>
    </source>
</evidence>
<dbReference type="GO" id="GO:0061711">
    <property type="term" value="F:tRNA N(6)-L-threonylcarbamoyladenine synthase activity"/>
    <property type="evidence" value="ECO:0007669"/>
    <property type="project" value="UniProtKB-EC"/>
</dbReference>
<evidence type="ECO:0000313" key="12">
    <source>
        <dbReference type="Proteomes" id="UP000037784"/>
    </source>
</evidence>
<evidence type="ECO:0000313" key="13">
    <source>
        <dbReference type="Proteomes" id="UP000050502"/>
    </source>
</evidence>
<evidence type="ECO:0000256" key="4">
    <source>
        <dbReference type="ARBA" id="ARBA00022723"/>
    </source>
</evidence>
<comment type="similarity">
    <text evidence="8">Belongs to the KAE1 / TsaD family.</text>
</comment>
<accession>A0A0M9UBP0</accession>
<dbReference type="Gene3D" id="3.30.420.40">
    <property type="match status" value="2"/>
</dbReference>
<evidence type="ECO:0000313" key="10">
    <source>
        <dbReference type="EMBL" id="GAP62054.1"/>
    </source>
</evidence>
<comment type="catalytic activity">
    <reaction evidence="7 8">
        <text>L-threonylcarbamoyladenylate + adenosine(37) in tRNA = N(6)-L-threonylcarbamoyladenosine(37) in tRNA + AMP + H(+)</text>
        <dbReference type="Rhea" id="RHEA:37059"/>
        <dbReference type="Rhea" id="RHEA-COMP:10162"/>
        <dbReference type="Rhea" id="RHEA-COMP:10163"/>
        <dbReference type="ChEBI" id="CHEBI:15378"/>
        <dbReference type="ChEBI" id="CHEBI:73682"/>
        <dbReference type="ChEBI" id="CHEBI:74411"/>
        <dbReference type="ChEBI" id="CHEBI:74418"/>
        <dbReference type="ChEBI" id="CHEBI:456215"/>
        <dbReference type="EC" id="2.3.1.234"/>
    </reaction>
</comment>
<dbReference type="Proteomes" id="UP000037784">
    <property type="component" value="Unassembled WGS sequence"/>
</dbReference>
<keyword evidence="6 8" id="KW-0012">Acyltransferase</keyword>
<reference evidence="10 12" key="1">
    <citation type="journal article" date="2015" name="Genome Announc.">
        <title>Draft Genome Sequence of a Heterotrophic Facultative Anaerobic Thermophilic Bacterium, Ardenticatena maritima Strain 110ST.</title>
        <authorList>
            <person name="Kawaichi S."/>
            <person name="Yoshida T."/>
            <person name="Sako Y."/>
            <person name="Nakamura R."/>
        </authorList>
    </citation>
    <scope>NUCLEOTIDE SEQUENCE [LARGE SCALE GENOMIC DNA]</scope>
    <source>
        <strain evidence="10 12">110S</strain>
    </source>
</reference>
<evidence type="ECO:0000256" key="6">
    <source>
        <dbReference type="ARBA" id="ARBA00023315"/>
    </source>
</evidence>
<evidence type="ECO:0000259" key="9">
    <source>
        <dbReference type="Pfam" id="PF00814"/>
    </source>
</evidence>
<dbReference type="EMBL" id="LGKN01000005">
    <property type="protein sequence ID" value="KPL87838.1"/>
    <property type="molecule type" value="Genomic_DNA"/>
</dbReference>
<dbReference type="PANTHER" id="PTHR11735:SF6">
    <property type="entry name" value="TRNA N6-ADENOSINE THREONYLCARBAMOYLTRANSFERASE, MITOCHONDRIAL"/>
    <property type="match status" value="1"/>
</dbReference>
<evidence type="ECO:0000256" key="2">
    <source>
        <dbReference type="ARBA" id="ARBA00022679"/>
    </source>
</evidence>
<evidence type="ECO:0000313" key="11">
    <source>
        <dbReference type="EMBL" id="KPL87838.1"/>
    </source>
</evidence>
<name>A0A0M9UBP0_9CHLR</name>
<dbReference type="NCBIfam" id="TIGR03723">
    <property type="entry name" value="T6A_TsaD_YgjD"/>
    <property type="match status" value="1"/>
</dbReference>
<evidence type="ECO:0000256" key="8">
    <source>
        <dbReference type="HAMAP-Rule" id="MF_01445"/>
    </source>
</evidence>
<keyword evidence="5 8" id="KW-0408">Iron</keyword>
<dbReference type="FunFam" id="3.30.420.40:FF:000040">
    <property type="entry name" value="tRNA N6-adenosine threonylcarbamoyltransferase"/>
    <property type="match status" value="1"/>
</dbReference>
<evidence type="ECO:0000256" key="1">
    <source>
        <dbReference type="ARBA" id="ARBA00022490"/>
    </source>
</evidence>
<dbReference type="Proteomes" id="UP000050502">
    <property type="component" value="Unassembled WGS sequence"/>
</dbReference>
<dbReference type="PATRIC" id="fig|872965.6.peg.2009"/>
<protein>
    <recommendedName>
        <fullName evidence="8">tRNA N6-adenosine threonylcarbamoyltransferase</fullName>
        <ecNumber evidence="8">2.3.1.234</ecNumber>
    </recommendedName>
    <alternativeName>
        <fullName evidence="8">N6-L-threonylcarbamoyladenine synthase</fullName>
        <shortName evidence="8">t(6)A synthase</shortName>
    </alternativeName>
    <alternativeName>
        <fullName evidence="8">t(6)A37 threonylcarbamoyladenosine biosynthesis protein TsaD</fullName>
    </alternativeName>
    <alternativeName>
        <fullName evidence="8">tRNA threonylcarbamoyladenosine biosynthesis protein TsaD</fullName>
    </alternativeName>
</protein>
<keyword evidence="10" id="KW-0378">Hydrolase</keyword>
<dbReference type="Pfam" id="PF00814">
    <property type="entry name" value="TsaD"/>
    <property type="match status" value="1"/>
</dbReference>
<dbReference type="InterPro" id="IPR043129">
    <property type="entry name" value="ATPase_NBD"/>
</dbReference>
<dbReference type="STRING" id="872965.SE16_09815"/>
<dbReference type="OrthoDB" id="9806197at2"/>
<comment type="function">
    <text evidence="8">Required for the formation of a threonylcarbamoyl group on adenosine at position 37 (t(6)A37) in tRNAs that read codons beginning with adenine. Is involved in the transfer of the threonylcarbamoyl moiety of threonylcarbamoyl-AMP (TC-AMP) to the N6 group of A37, together with TsaE and TsaB. TsaD likely plays a direct catalytic role in this reaction.</text>
</comment>
<dbReference type="RefSeq" id="WP_054491980.1">
    <property type="nucleotide sequence ID" value="NZ_BBZA01000029.1"/>
</dbReference>
<dbReference type="InterPro" id="IPR022450">
    <property type="entry name" value="TsaD"/>
</dbReference>
<dbReference type="HAMAP" id="MF_01445">
    <property type="entry name" value="TsaD"/>
    <property type="match status" value="1"/>
</dbReference>
<keyword evidence="1 8" id="KW-0963">Cytoplasm</keyword>
<dbReference type="SUPFAM" id="SSF53067">
    <property type="entry name" value="Actin-like ATPase domain"/>
    <property type="match status" value="1"/>
</dbReference>
<dbReference type="FunCoup" id="A0A0M9UBP0">
    <property type="interactions" value="531"/>
</dbReference>
<dbReference type="InterPro" id="IPR000905">
    <property type="entry name" value="Gcp-like_dom"/>
</dbReference>
<reference evidence="11 13" key="2">
    <citation type="submission" date="2015-07" db="EMBL/GenBank/DDBJ databases">
        <title>Whole genome sequence of Ardenticatena maritima DSM 23922.</title>
        <authorList>
            <person name="Hemp J."/>
            <person name="Ward L.M."/>
            <person name="Pace L.A."/>
            <person name="Fischer W.W."/>
        </authorList>
    </citation>
    <scope>NUCLEOTIDE SEQUENCE [LARGE SCALE GENOMIC DNA]</scope>
    <source>
        <strain evidence="11 13">110S</strain>
    </source>
</reference>
<keyword evidence="3 8" id="KW-0819">tRNA processing</keyword>
<keyword evidence="12" id="KW-1185">Reference proteome</keyword>
<feature type="binding site" evidence="8">
    <location>
        <position position="173"/>
    </location>
    <ligand>
        <name>substrate</name>
    </ligand>
</feature>
<comment type="caution">
    <text evidence="10">The sequence shown here is derived from an EMBL/GenBank/DDBJ whole genome shotgun (WGS) entry which is preliminary data.</text>
</comment>
<sequence length="354" mass="38222">MLVLGIETSCDETSVAIVRDGRDILSNVVASQIDLHRQYGGVFPEMAARQHILSITPVLREAMQKAGVTWDAIDAIAATYGPGLAGSLVVGLNFAKALAIARGLPFIGINHLEGHIYSAWLRLRPDQDAPLPEFPALILIVSGGHTELVLMEDHGVYRLLGQTQDDAAGEAFDKVARLLGLPYPGGPHIQRAAEQGNPRHFEFPRAWLPGTYDFSFSGLKTAVLREVEKYRKPAASSKKQASFMPVVTRELPVAHIAAGFQQAVIDVLVGKVLQAVEQYGVQVVVMAGGVAANRPLREQMQKALERHNVALHVAPIALCTDNAAMIAGAAYYRLVRGERSPLDLDVDPNAPLAL</sequence>
<feature type="binding site" evidence="8">
    <location>
        <position position="115"/>
    </location>
    <ligand>
        <name>Fe cation</name>
        <dbReference type="ChEBI" id="CHEBI:24875"/>
    </ligand>
</feature>
<organism evidence="10 12">
    <name type="scientific">Ardenticatena maritima</name>
    <dbReference type="NCBI Taxonomy" id="872965"/>
    <lineage>
        <taxon>Bacteria</taxon>
        <taxon>Bacillati</taxon>
        <taxon>Chloroflexota</taxon>
        <taxon>Ardenticatenia</taxon>
        <taxon>Ardenticatenales</taxon>
        <taxon>Ardenticatenaceae</taxon>
        <taxon>Ardenticatena</taxon>
    </lineage>
</organism>
<dbReference type="EC" id="2.3.1.234" evidence="8"/>
<feature type="domain" description="Gcp-like" evidence="9">
    <location>
        <begin position="24"/>
        <end position="327"/>
    </location>
</feature>
<dbReference type="AlphaFoldDB" id="A0A0M9UBP0"/>
<dbReference type="GO" id="GO:0002949">
    <property type="term" value="P:tRNA threonylcarbamoyladenosine modification"/>
    <property type="evidence" value="ECO:0007669"/>
    <property type="project" value="UniProtKB-UniRule"/>
</dbReference>
<dbReference type="PRINTS" id="PR00789">
    <property type="entry name" value="OSIALOPTASE"/>
</dbReference>
<keyword evidence="2 8" id="KW-0808">Transferase</keyword>
<dbReference type="NCBIfam" id="TIGR00329">
    <property type="entry name" value="gcp_kae1"/>
    <property type="match status" value="1"/>
</dbReference>
<feature type="binding site" evidence="8">
    <location>
        <position position="186"/>
    </location>
    <ligand>
        <name>substrate</name>
    </ligand>
</feature>
<evidence type="ECO:0000256" key="7">
    <source>
        <dbReference type="ARBA" id="ARBA00048117"/>
    </source>
</evidence>
<dbReference type="FunFam" id="3.30.420.40:FF:000012">
    <property type="entry name" value="tRNA N6-adenosine threonylcarbamoyltransferase"/>
    <property type="match status" value="1"/>
</dbReference>
<feature type="binding site" evidence="8">
    <location>
        <position position="111"/>
    </location>
    <ligand>
        <name>Fe cation</name>
        <dbReference type="ChEBI" id="CHEBI:24875"/>
    </ligand>
</feature>
<dbReference type="InterPro" id="IPR017861">
    <property type="entry name" value="KAE1/TsaD"/>
</dbReference>